<evidence type="ECO:0000313" key="8">
    <source>
        <dbReference type="EMBL" id="MET6999504.1"/>
    </source>
</evidence>
<dbReference type="InterPro" id="IPR012944">
    <property type="entry name" value="SusD_RagB_dom"/>
</dbReference>
<evidence type="ECO:0000256" key="3">
    <source>
        <dbReference type="ARBA" id="ARBA00022729"/>
    </source>
</evidence>
<keyword evidence="5" id="KW-0998">Cell outer membrane</keyword>
<evidence type="ECO:0000259" key="7">
    <source>
        <dbReference type="Pfam" id="PF14322"/>
    </source>
</evidence>
<reference evidence="8 9" key="1">
    <citation type="submission" date="2024-06" db="EMBL/GenBank/DDBJ databases">
        <title>Chitinophaga defluvii sp. nov., isolated from municipal sewage.</title>
        <authorList>
            <person name="Zhang L."/>
        </authorList>
    </citation>
    <scope>NUCLEOTIDE SEQUENCE [LARGE SCALE GENOMIC DNA]</scope>
    <source>
        <strain evidence="8 9">H8</strain>
    </source>
</reference>
<dbReference type="Proteomes" id="UP001549749">
    <property type="component" value="Unassembled WGS sequence"/>
</dbReference>
<proteinExistence type="inferred from homology"/>
<dbReference type="Gene3D" id="1.25.40.390">
    <property type="match status" value="1"/>
</dbReference>
<dbReference type="InterPro" id="IPR033985">
    <property type="entry name" value="SusD-like_N"/>
</dbReference>
<dbReference type="Pfam" id="PF14322">
    <property type="entry name" value="SusD-like_3"/>
    <property type="match status" value="1"/>
</dbReference>
<protein>
    <submittedName>
        <fullName evidence="8">RagB/SusD family nutrient uptake outer membrane protein</fullName>
    </submittedName>
</protein>
<dbReference type="RefSeq" id="WP_354662068.1">
    <property type="nucleotide sequence ID" value="NZ_JBEXAC010000002.1"/>
</dbReference>
<keyword evidence="3" id="KW-0732">Signal</keyword>
<keyword evidence="4" id="KW-0472">Membrane</keyword>
<feature type="domain" description="RagB/SusD" evidence="6">
    <location>
        <begin position="312"/>
        <end position="452"/>
    </location>
</feature>
<evidence type="ECO:0000256" key="5">
    <source>
        <dbReference type="ARBA" id="ARBA00023237"/>
    </source>
</evidence>
<evidence type="ECO:0000313" key="9">
    <source>
        <dbReference type="Proteomes" id="UP001549749"/>
    </source>
</evidence>
<sequence length="453" mass="50937">MKSIYVIIIGLCVCVATSCNKYVDIAPPKNELPSEKVFASDKTSTAAVVAMYSNMMALNYQFAGMLVSFIGAMSADEFYYFSSFPAFDEFRNNAILPSGRFATSLWDEPYSFIYHANACIEGLQASTTLTEKVKNQLLGEAKFVRAFCNFYLVNMYGKVPLITGTDYKVNGVLPRTPVADVYKAITDDLVDAVKLMQEDYPSAERIRPNKAAANALLARAYLYTEKWDLAEQTASKVIDDSKYHLLKDLNKVFLKNSEETIWQLQVVSPGRNTWEGNLLVAAPTPLYRLTPELRGAFEPGDLRYTSWVGVAVGTTTTNYYPFKYKVRVGADVTEYSMVLRFAEQFLIRAEARAQQNKLDDARADLDTIRHRALLPSLPTNINKAALLLAVEQERRVELFSEWGHRWFDLKRTKRADAVLGPVKQGWKSTAVLFPVPATALLTNTNLDQNEGYK</sequence>
<evidence type="ECO:0000259" key="6">
    <source>
        <dbReference type="Pfam" id="PF07980"/>
    </source>
</evidence>
<gene>
    <name evidence="8" type="ORF">ABR189_19105</name>
</gene>
<dbReference type="Pfam" id="PF07980">
    <property type="entry name" value="SusD_RagB"/>
    <property type="match status" value="1"/>
</dbReference>
<comment type="similarity">
    <text evidence="2">Belongs to the SusD family.</text>
</comment>
<evidence type="ECO:0000256" key="1">
    <source>
        <dbReference type="ARBA" id="ARBA00004442"/>
    </source>
</evidence>
<comment type="caution">
    <text evidence="8">The sequence shown here is derived from an EMBL/GenBank/DDBJ whole genome shotgun (WGS) entry which is preliminary data.</text>
</comment>
<name>A0ABV2T8Y4_9BACT</name>
<comment type="subcellular location">
    <subcellularLocation>
        <location evidence="1">Cell outer membrane</location>
    </subcellularLocation>
</comment>
<dbReference type="PROSITE" id="PS51257">
    <property type="entry name" value="PROKAR_LIPOPROTEIN"/>
    <property type="match status" value="1"/>
</dbReference>
<evidence type="ECO:0000256" key="2">
    <source>
        <dbReference type="ARBA" id="ARBA00006275"/>
    </source>
</evidence>
<evidence type="ECO:0000256" key="4">
    <source>
        <dbReference type="ARBA" id="ARBA00023136"/>
    </source>
</evidence>
<accession>A0ABV2T8Y4</accession>
<dbReference type="EMBL" id="JBEXAC010000002">
    <property type="protein sequence ID" value="MET6999504.1"/>
    <property type="molecule type" value="Genomic_DNA"/>
</dbReference>
<feature type="domain" description="SusD-like N-terminal" evidence="7">
    <location>
        <begin position="54"/>
        <end position="222"/>
    </location>
</feature>
<keyword evidence="9" id="KW-1185">Reference proteome</keyword>
<organism evidence="8 9">
    <name type="scientific">Chitinophaga defluvii</name>
    <dbReference type="NCBI Taxonomy" id="3163343"/>
    <lineage>
        <taxon>Bacteria</taxon>
        <taxon>Pseudomonadati</taxon>
        <taxon>Bacteroidota</taxon>
        <taxon>Chitinophagia</taxon>
        <taxon>Chitinophagales</taxon>
        <taxon>Chitinophagaceae</taxon>
        <taxon>Chitinophaga</taxon>
    </lineage>
</organism>
<dbReference type="InterPro" id="IPR011990">
    <property type="entry name" value="TPR-like_helical_dom_sf"/>
</dbReference>
<dbReference type="SUPFAM" id="SSF48452">
    <property type="entry name" value="TPR-like"/>
    <property type="match status" value="1"/>
</dbReference>